<organism evidence="1 2">
    <name type="scientific">Paramecium sonneborni</name>
    <dbReference type="NCBI Taxonomy" id="65129"/>
    <lineage>
        <taxon>Eukaryota</taxon>
        <taxon>Sar</taxon>
        <taxon>Alveolata</taxon>
        <taxon>Ciliophora</taxon>
        <taxon>Intramacronucleata</taxon>
        <taxon>Oligohymenophorea</taxon>
        <taxon>Peniculida</taxon>
        <taxon>Parameciidae</taxon>
        <taxon>Paramecium</taxon>
    </lineage>
</organism>
<dbReference type="EMBL" id="CAJJDN010000111">
    <property type="protein sequence ID" value="CAD8116634.1"/>
    <property type="molecule type" value="Genomic_DNA"/>
</dbReference>
<proteinExistence type="predicted"/>
<dbReference type="AlphaFoldDB" id="A0A8S1QN30"/>
<keyword evidence="2" id="KW-1185">Reference proteome</keyword>
<protein>
    <submittedName>
        <fullName evidence="1">Uncharacterized protein</fullName>
    </submittedName>
</protein>
<gene>
    <name evidence="1" type="ORF">PSON_ATCC_30995.1.T1110144</name>
</gene>
<dbReference type="Proteomes" id="UP000692954">
    <property type="component" value="Unassembled WGS sequence"/>
</dbReference>
<dbReference type="OrthoDB" id="286336at2759"/>
<accession>A0A8S1QN30</accession>
<evidence type="ECO:0000313" key="1">
    <source>
        <dbReference type="EMBL" id="CAD8116634.1"/>
    </source>
</evidence>
<sequence length="354" mass="41442">MLFRQKEKVPDQGKDNFRDFMRREGDSCQQTQMKLSTFIHKTIPNEQTQSQLSPVPSVLDGSLKMIGNSWDAKHLGTFLQKSQFATIGGNSLKNTEQFQNSMKNQSFFFRSQQPRIIDDHVDYLHQHTINHLISDHPTIKSGSQFLQKKLLSVPDKVFDESKLNFLTESGLKKPKEQFQEMQLTKENQLKYKQWRSEFQDVNRAYKKAKQCFKSGLYGLDNPLNENTELYKEENAKFKGQEQQSIRNSLQRFKSLERFNASNPAIEFNNIIHQPLLSKQSDPLLSKNCFPQQNFELHDQWMKRKLIEQKIDTKNRIFGETSQNQANSQRALFLREQDVRGRNYNPVNLTKSLIG</sequence>
<reference evidence="1" key="1">
    <citation type="submission" date="2021-01" db="EMBL/GenBank/DDBJ databases">
        <authorList>
            <consortium name="Genoscope - CEA"/>
            <person name="William W."/>
        </authorList>
    </citation>
    <scope>NUCLEOTIDE SEQUENCE</scope>
</reference>
<evidence type="ECO:0000313" key="2">
    <source>
        <dbReference type="Proteomes" id="UP000692954"/>
    </source>
</evidence>
<comment type="caution">
    <text evidence="1">The sequence shown here is derived from an EMBL/GenBank/DDBJ whole genome shotgun (WGS) entry which is preliminary data.</text>
</comment>
<name>A0A8S1QN30_9CILI</name>